<evidence type="ECO:0000313" key="3">
    <source>
        <dbReference type="Proteomes" id="UP001328107"/>
    </source>
</evidence>
<dbReference type="InterPro" id="IPR052860">
    <property type="entry name" value="NRL-GPCR1"/>
</dbReference>
<accession>A0AAN4Z283</accession>
<reference evidence="3" key="1">
    <citation type="submission" date="2022-10" db="EMBL/GenBank/DDBJ databases">
        <title>Genome assembly of Pristionchus species.</title>
        <authorList>
            <person name="Yoshida K."/>
            <person name="Sommer R.J."/>
        </authorList>
    </citation>
    <scope>NUCLEOTIDE SEQUENCE [LARGE SCALE GENOMIC DNA]</scope>
    <source>
        <strain evidence="3">RS5460</strain>
    </source>
</reference>
<dbReference type="PANTHER" id="PTHR47521:SF7">
    <property type="entry name" value="SERPENTINE RECEPTOR CLASS EPSILON-6"/>
    <property type="match status" value="1"/>
</dbReference>
<gene>
    <name evidence="2" type="ORF">PMAYCL1PPCAC_02169</name>
</gene>
<evidence type="ECO:0008006" key="4">
    <source>
        <dbReference type="Google" id="ProtNLM"/>
    </source>
</evidence>
<sequence>MDRETKFAYRFHANASIAEQWPLIFYTIYMLEVFFHSLFLLFSAFVVSTVFRTILLHRNFRLFFCITMIQNEIAIVCRFILMYYQSTGTPIRDGDLLLVGAQLYREIYFVLCTLISLSEYSSDLRIV</sequence>
<organism evidence="2 3">
    <name type="scientific">Pristionchus mayeri</name>
    <dbReference type="NCBI Taxonomy" id="1317129"/>
    <lineage>
        <taxon>Eukaryota</taxon>
        <taxon>Metazoa</taxon>
        <taxon>Ecdysozoa</taxon>
        <taxon>Nematoda</taxon>
        <taxon>Chromadorea</taxon>
        <taxon>Rhabditida</taxon>
        <taxon>Rhabditina</taxon>
        <taxon>Diplogasteromorpha</taxon>
        <taxon>Diplogasteroidea</taxon>
        <taxon>Neodiplogasteridae</taxon>
        <taxon>Pristionchus</taxon>
    </lineage>
</organism>
<evidence type="ECO:0000313" key="2">
    <source>
        <dbReference type="EMBL" id="GMR31974.1"/>
    </source>
</evidence>
<dbReference type="PANTHER" id="PTHR47521">
    <property type="entry name" value="SERPENTINE RECEPTOR, CLASS E (EPSILON)-RELATED"/>
    <property type="match status" value="1"/>
</dbReference>
<feature type="transmembrane region" description="Helical" evidence="1">
    <location>
        <begin position="33"/>
        <end position="55"/>
    </location>
</feature>
<name>A0AAN4Z283_9BILA</name>
<keyword evidence="3" id="KW-1185">Reference proteome</keyword>
<evidence type="ECO:0000256" key="1">
    <source>
        <dbReference type="SAM" id="Phobius"/>
    </source>
</evidence>
<keyword evidence="1" id="KW-1133">Transmembrane helix</keyword>
<dbReference type="AlphaFoldDB" id="A0AAN4Z283"/>
<dbReference type="EMBL" id="BTRK01000001">
    <property type="protein sequence ID" value="GMR31974.1"/>
    <property type="molecule type" value="Genomic_DNA"/>
</dbReference>
<proteinExistence type="predicted"/>
<protein>
    <recommendedName>
        <fullName evidence="4">G protein-coupled receptor</fullName>
    </recommendedName>
</protein>
<feature type="transmembrane region" description="Helical" evidence="1">
    <location>
        <begin position="62"/>
        <end position="84"/>
    </location>
</feature>
<keyword evidence="1" id="KW-0812">Transmembrane</keyword>
<comment type="caution">
    <text evidence="2">The sequence shown here is derived from an EMBL/GenBank/DDBJ whole genome shotgun (WGS) entry which is preliminary data.</text>
</comment>
<dbReference type="Proteomes" id="UP001328107">
    <property type="component" value="Unassembled WGS sequence"/>
</dbReference>
<keyword evidence="1" id="KW-0472">Membrane</keyword>